<evidence type="ECO:0000313" key="3">
    <source>
        <dbReference type="Proteomes" id="UP001153365"/>
    </source>
</evidence>
<comment type="caution">
    <text evidence="2">The sequence shown here is derived from an EMBL/GenBank/DDBJ whole genome shotgun (WGS) entry which is preliminary data.</text>
</comment>
<feature type="signal peptide" evidence="1">
    <location>
        <begin position="1"/>
        <end position="27"/>
    </location>
</feature>
<protein>
    <submittedName>
        <fullName evidence="2">Expressed protein</fullName>
    </submittedName>
</protein>
<gene>
    <name evidence="2" type="ORF">PPACK8108_LOCUS7393</name>
</gene>
<dbReference type="Proteomes" id="UP001153365">
    <property type="component" value="Unassembled WGS sequence"/>
</dbReference>
<dbReference type="AlphaFoldDB" id="A0AAV0AT59"/>
<name>A0AAV0AT59_PHAPC</name>
<sequence>MNYQAFLLKIFLLVLTIFPHMSRQATTKEFKKDIMRPQPYLQKRWLLPPGIPLGTSTVLSNFDILWKDFLNSLKETVLELQRPSDVAYILRDIRNIAYEYSDDITAEADQLRQFFDGNYKAKERAVTLYMLKRQKRYQAESQTKVGK</sequence>
<accession>A0AAV0AT59</accession>
<proteinExistence type="predicted"/>
<feature type="chain" id="PRO_5043908660" evidence="1">
    <location>
        <begin position="28"/>
        <end position="147"/>
    </location>
</feature>
<reference evidence="2" key="1">
    <citation type="submission" date="2022-06" db="EMBL/GenBank/DDBJ databases">
        <authorList>
            <consortium name="SYNGENTA / RWTH Aachen University"/>
        </authorList>
    </citation>
    <scope>NUCLEOTIDE SEQUENCE</scope>
</reference>
<dbReference type="EMBL" id="CALTRL010001459">
    <property type="protein sequence ID" value="CAH7672573.1"/>
    <property type="molecule type" value="Genomic_DNA"/>
</dbReference>
<evidence type="ECO:0000256" key="1">
    <source>
        <dbReference type="SAM" id="SignalP"/>
    </source>
</evidence>
<keyword evidence="3" id="KW-1185">Reference proteome</keyword>
<evidence type="ECO:0000313" key="2">
    <source>
        <dbReference type="EMBL" id="CAH7672573.1"/>
    </source>
</evidence>
<keyword evidence="1" id="KW-0732">Signal</keyword>
<organism evidence="2 3">
    <name type="scientific">Phakopsora pachyrhizi</name>
    <name type="common">Asian soybean rust disease fungus</name>
    <dbReference type="NCBI Taxonomy" id="170000"/>
    <lineage>
        <taxon>Eukaryota</taxon>
        <taxon>Fungi</taxon>
        <taxon>Dikarya</taxon>
        <taxon>Basidiomycota</taxon>
        <taxon>Pucciniomycotina</taxon>
        <taxon>Pucciniomycetes</taxon>
        <taxon>Pucciniales</taxon>
        <taxon>Phakopsoraceae</taxon>
        <taxon>Phakopsora</taxon>
    </lineage>
</organism>